<evidence type="ECO:0000313" key="9">
    <source>
        <dbReference type="Proteomes" id="UP000663881"/>
    </source>
</evidence>
<dbReference type="InterPro" id="IPR008979">
    <property type="entry name" value="Galactose-bd-like_sf"/>
</dbReference>
<protein>
    <recommendedName>
        <fullName evidence="2">Anaphase-promoting complex subunit 10</fullName>
    </recommendedName>
</protein>
<dbReference type="InterPro" id="IPR016901">
    <property type="entry name" value="APC10/Doc1"/>
</dbReference>
<evidence type="ECO:0000256" key="3">
    <source>
        <dbReference type="ARBA" id="ARBA00022618"/>
    </source>
</evidence>
<dbReference type="InterPro" id="IPR004939">
    <property type="entry name" value="APC_su10/DOC_dom"/>
</dbReference>
<keyword evidence="4" id="KW-0498">Mitosis</keyword>
<organism evidence="8 9">
    <name type="scientific">Adineta steineri</name>
    <dbReference type="NCBI Taxonomy" id="433720"/>
    <lineage>
        <taxon>Eukaryota</taxon>
        <taxon>Metazoa</taxon>
        <taxon>Spiralia</taxon>
        <taxon>Gnathifera</taxon>
        <taxon>Rotifera</taxon>
        <taxon>Eurotatoria</taxon>
        <taxon>Bdelloidea</taxon>
        <taxon>Adinetida</taxon>
        <taxon>Adinetidae</taxon>
        <taxon>Adineta</taxon>
    </lineage>
</organism>
<keyword evidence="6" id="KW-0131">Cell cycle</keyword>
<reference evidence="8" key="1">
    <citation type="submission" date="2021-02" db="EMBL/GenBank/DDBJ databases">
        <authorList>
            <person name="Nowell W R."/>
        </authorList>
    </citation>
    <scope>NUCLEOTIDE SEQUENCE</scope>
</reference>
<gene>
    <name evidence="8" type="ORF">OKA104_LOCUS35982</name>
</gene>
<dbReference type="EMBL" id="CAJOAY010005416">
    <property type="protein sequence ID" value="CAF4106819.1"/>
    <property type="molecule type" value="Genomic_DNA"/>
</dbReference>
<dbReference type="PANTHER" id="PTHR12936:SF0">
    <property type="entry name" value="ANAPHASE-PROMOTING COMPLEX SUBUNIT 10"/>
    <property type="match status" value="1"/>
</dbReference>
<dbReference type="PANTHER" id="PTHR12936">
    <property type="entry name" value="ANAPHASE-PROMOTING COMPLEX 10"/>
    <property type="match status" value="1"/>
</dbReference>
<comment type="caution">
    <text evidence="8">The sequence shown here is derived from an EMBL/GenBank/DDBJ whole genome shotgun (WGS) entry which is preliminary data.</text>
</comment>
<evidence type="ECO:0000313" key="8">
    <source>
        <dbReference type="EMBL" id="CAF4106819.1"/>
    </source>
</evidence>
<keyword evidence="5" id="KW-0833">Ubl conjugation pathway</keyword>
<feature type="domain" description="DOC" evidence="7">
    <location>
        <begin position="1"/>
        <end position="55"/>
    </location>
</feature>
<dbReference type="GO" id="GO:0051301">
    <property type="term" value="P:cell division"/>
    <property type="evidence" value="ECO:0007669"/>
    <property type="project" value="UniProtKB-KW"/>
</dbReference>
<evidence type="ECO:0000256" key="5">
    <source>
        <dbReference type="ARBA" id="ARBA00022786"/>
    </source>
</evidence>
<dbReference type="Proteomes" id="UP000663881">
    <property type="component" value="Unassembled WGS sequence"/>
</dbReference>
<dbReference type="Pfam" id="PF03256">
    <property type="entry name" value="ANAPC10"/>
    <property type="match status" value="1"/>
</dbReference>
<evidence type="ECO:0000256" key="2">
    <source>
        <dbReference type="ARBA" id="ARBA00013927"/>
    </source>
</evidence>
<evidence type="ECO:0000256" key="4">
    <source>
        <dbReference type="ARBA" id="ARBA00022776"/>
    </source>
</evidence>
<dbReference type="GO" id="GO:0005680">
    <property type="term" value="C:anaphase-promoting complex"/>
    <property type="evidence" value="ECO:0007669"/>
    <property type="project" value="InterPro"/>
</dbReference>
<evidence type="ECO:0000259" key="7">
    <source>
        <dbReference type="PROSITE" id="PS51284"/>
    </source>
</evidence>
<proteinExistence type="inferred from homology"/>
<evidence type="ECO:0000256" key="6">
    <source>
        <dbReference type="ARBA" id="ARBA00023306"/>
    </source>
</evidence>
<dbReference type="AlphaFoldDB" id="A0A819VCG4"/>
<evidence type="ECO:0000256" key="1">
    <source>
        <dbReference type="ARBA" id="ARBA00006762"/>
    </source>
</evidence>
<sequence>PIKTWMIQIAVLANHQSGRDTHIRQIVVHSPTETSSIFIDPKFSSIELASHSSCR</sequence>
<feature type="non-terminal residue" evidence="8">
    <location>
        <position position="1"/>
    </location>
</feature>
<accession>A0A819VCG4</accession>
<dbReference type="GO" id="GO:0070979">
    <property type="term" value="P:protein K11-linked ubiquitination"/>
    <property type="evidence" value="ECO:0007669"/>
    <property type="project" value="TreeGrafter"/>
</dbReference>
<name>A0A819VCG4_9BILA</name>
<dbReference type="PROSITE" id="PS51284">
    <property type="entry name" value="DOC"/>
    <property type="match status" value="1"/>
</dbReference>
<dbReference type="Gene3D" id="2.60.120.260">
    <property type="entry name" value="Galactose-binding domain-like"/>
    <property type="match status" value="1"/>
</dbReference>
<comment type="similarity">
    <text evidence="1">Belongs to the APC10 family.</text>
</comment>
<dbReference type="SUPFAM" id="SSF49785">
    <property type="entry name" value="Galactose-binding domain-like"/>
    <property type="match status" value="1"/>
</dbReference>
<dbReference type="GO" id="GO:0031145">
    <property type="term" value="P:anaphase-promoting complex-dependent catabolic process"/>
    <property type="evidence" value="ECO:0007669"/>
    <property type="project" value="InterPro"/>
</dbReference>
<keyword evidence="3" id="KW-0132">Cell division</keyword>